<evidence type="ECO:0000256" key="1">
    <source>
        <dbReference type="SAM" id="MobiDB-lite"/>
    </source>
</evidence>
<sequence>MSTRRERSRIPRATRSSSPTDSTVSSATSIPKRHCDLPYEDDNSDGPPPRSREPECQFRGCQDEPGLRA</sequence>
<keyword evidence="3" id="KW-1185">Reference proteome</keyword>
<evidence type="ECO:0000313" key="2">
    <source>
        <dbReference type="EMBL" id="MED6184108.1"/>
    </source>
</evidence>
<evidence type="ECO:0000313" key="3">
    <source>
        <dbReference type="Proteomes" id="UP001341840"/>
    </source>
</evidence>
<protein>
    <submittedName>
        <fullName evidence="2">Uncharacterized protein</fullName>
    </submittedName>
</protein>
<reference evidence="2 3" key="1">
    <citation type="journal article" date="2023" name="Plants (Basel)">
        <title>Bridging the Gap: Combining Genomics and Transcriptomics Approaches to Understand Stylosanthes scabra, an Orphan Legume from the Brazilian Caatinga.</title>
        <authorList>
            <person name="Ferreira-Neto J.R.C."/>
            <person name="da Silva M.D."/>
            <person name="Binneck E."/>
            <person name="de Melo N.F."/>
            <person name="da Silva R.H."/>
            <person name="de Melo A.L.T.M."/>
            <person name="Pandolfi V."/>
            <person name="Bustamante F.O."/>
            <person name="Brasileiro-Vidal A.C."/>
            <person name="Benko-Iseppon A.M."/>
        </authorList>
    </citation>
    <scope>NUCLEOTIDE SEQUENCE [LARGE SCALE GENOMIC DNA]</scope>
    <source>
        <tissue evidence="2">Leaves</tissue>
    </source>
</reference>
<dbReference type="EMBL" id="JASCZI010181505">
    <property type="protein sequence ID" value="MED6184108.1"/>
    <property type="molecule type" value="Genomic_DNA"/>
</dbReference>
<accession>A0ABU6WGV1</accession>
<name>A0ABU6WGV1_9FABA</name>
<proteinExistence type="predicted"/>
<feature type="compositionally biased region" description="Basic and acidic residues" evidence="1">
    <location>
        <begin position="50"/>
        <end position="69"/>
    </location>
</feature>
<feature type="compositionally biased region" description="Low complexity" evidence="1">
    <location>
        <begin position="14"/>
        <end position="29"/>
    </location>
</feature>
<gene>
    <name evidence="2" type="ORF">PIB30_044236</name>
</gene>
<dbReference type="Proteomes" id="UP001341840">
    <property type="component" value="Unassembled WGS sequence"/>
</dbReference>
<feature type="region of interest" description="Disordered" evidence="1">
    <location>
        <begin position="1"/>
        <end position="69"/>
    </location>
</feature>
<comment type="caution">
    <text evidence="2">The sequence shown here is derived from an EMBL/GenBank/DDBJ whole genome shotgun (WGS) entry which is preliminary data.</text>
</comment>
<organism evidence="2 3">
    <name type="scientific">Stylosanthes scabra</name>
    <dbReference type="NCBI Taxonomy" id="79078"/>
    <lineage>
        <taxon>Eukaryota</taxon>
        <taxon>Viridiplantae</taxon>
        <taxon>Streptophyta</taxon>
        <taxon>Embryophyta</taxon>
        <taxon>Tracheophyta</taxon>
        <taxon>Spermatophyta</taxon>
        <taxon>Magnoliopsida</taxon>
        <taxon>eudicotyledons</taxon>
        <taxon>Gunneridae</taxon>
        <taxon>Pentapetalae</taxon>
        <taxon>rosids</taxon>
        <taxon>fabids</taxon>
        <taxon>Fabales</taxon>
        <taxon>Fabaceae</taxon>
        <taxon>Papilionoideae</taxon>
        <taxon>50 kb inversion clade</taxon>
        <taxon>dalbergioids sensu lato</taxon>
        <taxon>Dalbergieae</taxon>
        <taxon>Pterocarpus clade</taxon>
        <taxon>Stylosanthes</taxon>
    </lineage>
</organism>